<keyword evidence="3" id="KW-0548">Nucleotidyltransferase</keyword>
<evidence type="ECO:0000259" key="1">
    <source>
        <dbReference type="Pfam" id="PF00483"/>
    </source>
</evidence>
<reference evidence="3 4" key="1">
    <citation type="submission" date="2018-06" db="EMBL/GenBank/DDBJ databases">
        <title>Genomic Encyclopedia of Type Strains, Phase III (KMG-III): the genomes of soil and plant-associated and newly described type strains.</title>
        <authorList>
            <person name="Whitman W."/>
        </authorList>
    </citation>
    <scope>NUCLEOTIDE SEQUENCE [LARGE SCALE GENOMIC DNA]</scope>
    <source>
        <strain evidence="3 4">CGMCC 1.12504</strain>
    </source>
</reference>
<keyword evidence="4" id="KW-1185">Reference proteome</keyword>
<dbReference type="InterPro" id="IPR051161">
    <property type="entry name" value="Mannose-6P_isomerase_type2"/>
</dbReference>
<accession>A0A328WLU5</accession>
<dbReference type="EMBL" id="QLSV01000010">
    <property type="protein sequence ID" value="RAR47230.1"/>
    <property type="molecule type" value="Genomic_DNA"/>
</dbReference>
<evidence type="ECO:0000313" key="4">
    <source>
        <dbReference type="Proteomes" id="UP000249518"/>
    </source>
</evidence>
<proteinExistence type="predicted"/>
<name>A0A328WLU5_9FLAO</name>
<evidence type="ECO:0000313" key="3">
    <source>
        <dbReference type="EMBL" id="RAR47230.1"/>
    </source>
</evidence>
<dbReference type="Pfam" id="PF00483">
    <property type="entry name" value="NTP_transferase"/>
    <property type="match status" value="1"/>
</dbReference>
<comment type="caution">
    <text evidence="3">The sequence shown here is derived from an EMBL/GenBank/DDBJ whole genome shotgun (WGS) entry which is preliminary data.</text>
</comment>
<dbReference type="PANTHER" id="PTHR46390:SF1">
    <property type="entry name" value="MANNOSE-1-PHOSPHATE GUANYLYLTRANSFERASE"/>
    <property type="match status" value="1"/>
</dbReference>
<dbReference type="InterPro" id="IPR054566">
    <property type="entry name" value="ManC/GMP-like_b-helix"/>
</dbReference>
<evidence type="ECO:0000259" key="2">
    <source>
        <dbReference type="Pfam" id="PF22640"/>
    </source>
</evidence>
<sequence>MPKKIHVVLSGGSGSRLWPLSKKSRTKQYIPIFDGKSLFEMTIENNKNLCDQVIVVGNIDNYELSLQILGKKEATPFEIIVEALPKNTAAAITFAALTAQEEDLLLITPSDHVIENKEAYQNAVECAFELAENDCIVTFGIKPNKAETGYGYIQSNGEDVIAFHEKPSKEKALQFLTDENYLWNSGIFCFRSKIFLEELRKYRPDILAACIHVMQLKQSDFLDAAASQQIPSESIDYAIMEKSKKIKIVRGLFQWSDLGSFEALYDYFSVKGGVYVKESNLIIAETAHVELHGIEDMMVIQSGDAILILPIQRSQEVKKIYERLAIENKNLIE</sequence>
<organism evidence="3 4">
    <name type="scientific">Flavobacterium lacus</name>
    <dbReference type="NCBI Taxonomy" id="1353778"/>
    <lineage>
        <taxon>Bacteria</taxon>
        <taxon>Pseudomonadati</taxon>
        <taxon>Bacteroidota</taxon>
        <taxon>Flavobacteriia</taxon>
        <taxon>Flavobacteriales</taxon>
        <taxon>Flavobacteriaceae</taxon>
        <taxon>Flavobacterium</taxon>
    </lineage>
</organism>
<dbReference type="InterPro" id="IPR049577">
    <property type="entry name" value="GMPP_N"/>
</dbReference>
<keyword evidence="3" id="KW-0808">Transferase</keyword>
<dbReference type="Gene3D" id="3.90.550.10">
    <property type="entry name" value="Spore Coat Polysaccharide Biosynthesis Protein SpsA, Chain A"/>
    <property type="match status" value="1"/>
</dbReference>
<dbReference type="PANTHER" id="PTHR46390">
    <property type="entry name" value="MANNOSE-1-PHOSPHATE GUANYLYLTRANSFERASE"/>
    <property type="match status" value="1"/>
</dbReference>
<dbReference type="Pfam" id="PF22640">
    <property type="entry name" value="ManC_GMP_beta-helix"/>
    <property type="match status" value="1"/>
</dbReference>
<feature type="domain" description="Nucleotidyl transferase" evidence="1">
    <location>
        <begin position="7"/>
        <end position="267"/>
    </location>
</feature>
<protein>
    <submittedName>
        <fullName evidence="3">Mannose-1-phosphate guanylyltransferase</fullName>
    </submittedName>
</protein>
<feature type="domain" description="MannoseP isomerase/GMP-like beta-helix" evidence="2">
    <location>
        <begin position="280"/>
        <end position="324"/>
    </location>
</feature>
<dbReference type="SUPFAM" id="SSF159283">
    <property type="entry name" value="Guanosine diphospho-D-mannose pyrophosphorylase/mannose-6-phosphate isomerase linker domain"/>
    <property type="match status" value="1"/>
</dbReference>
<dbReference type="GO" id="GO:0009298">
    <property type="term" value="P:GDP-mannose biosynthetic process"/>
    <property type="evidence" value="ECO:0007669"/>
    <property type="project" value="TreeGrafter"/>
</dbReference>
<dbReference type="SUPFAM" id="SSF53448">
    <property type="entry name" value="Nucleotide-diphospho-sugar transferases"/>
    <property type="match status" value="1"/>
</dbReference>
<dbReference type="AlphaFoldDB" id="A0A328WLU5"/>
<gene>
    <name evidence="3" type="ORF">B0I10_11023</name>
</gene>
<dbReference type="InterPro" id="IPR029044">
    <property type="entry name" value="Nucleotide-diphossugar_trans"/>
</dbReference>
<dbReference type="RefSeq" id="WP_181456939.1">
    <property type="nucleotide sequence ID" value="NZ_QLSV01000010.1"/>
</dbReference>
<dbReference type="InterPro" id="IPR005835">
    <property type="entry name" value="NTP_transferase_dom"/>
</dbReference>
<dbReference type="GO" id="GO:0004475">
    <property type="term" value="F:mannose-1-phosphate guanylyltransferase (GTP) activity"/>
    <property type="evidence" value="ECO:0007669"/>
    <property type="project" value="InterPro"/>
</dbReference>
<dbReference type="Proteomes" id="UP000249518">
    <property type="component" value="Unassembled WGS sequence"/>
</dbReference>
<dbReference type="CDD" id="cd02509">
    <property type="entry name" value="GDP-M1P_Guanylyltransferase"/>
    <property type="match status" value="1"/>
</dbReference>